<keyword evidence="3" id="KW-0963">Cytoplasm</keyword>
<name>A0A498KKN8_MALDO</name>
<dbReference type="GO" id="GO:0000932">
    <property type="term" value="C:P-body"/>
    <property type="evidence" value="ECO:0007669"/>
    <property type="project" value="UniProtKB-SubCell"/>
</dbReference>
<dbReference type="STRING" id="3750.A0A498KKN8"/>
<evidence type="ECO:0000313" key="12">
    <source>
        <dbReference type="EMBL" id="RXI06192.1"/>
    </source>
</evidence>
<feature type="region of interest" description="Disordered" evidence="10">
    <location>
        <begin position="23"/>
        <end position="42"/>
    </location>
</feature>
<keyword evidence="5" id="KW-0507">mRNA processing</keyword>
<evidence type="ECO:0000256" key="9">
    <source>
        <dbReference type="ARBA" id="ARBA00058260"/>
    </source>
</evidence>
<dbReference type="PROSITE" id="PS52002">
    <property type="entry name" value="SM"/>
    <property type="match status" value="1"/>
</dbReference>
<reference evidence="12 13" key="1">
    <citation type="submission" date="2018-10" db="EMBL/GenBank/DDBJ databases">
        <title>A high-quality apple genome assembly.</title>
        <authorList>
            <person name="Hu J."/>
        </authorList>
    </citation>
    <scope>NUCLEOTIDE SEQUENCE [LARGE SCALE GENOMIC DNA]</scope>
    <source>
        <strain evidence="13">cv. HFTH1</strain>
        <tissue evidence="12">Young leaf</tissue>
    </source>
</reference>
<proteinExistence type="inferred from homology"/>
<keyword evidence="7" id="KW-0687">Ribonucleoprotein</keyword>
<accession>A0A498KKN8</accession>
<keyword evidence="13" id="KW-1185">Reference proteome</keyword>
<evidence type="ECO:0000256" key="10">
    <source>
        <dbReference type="SAM" id="MobiDB-lite"/>
    </source>
</evidence>
<dbReference type="GO" id="GO:0009631">
    <property type="term" value="P:cold acclimation"/>
    <property type="evidence" value="ECO:0007669"/>
    <property type="project" value="UniProtKB-ARBA"/>
</dbReference>
<evidence type="ECO:0000313" key="13">
    <source>
        <dbReference type="Proteomes" id="UP000290289"/>
    </source>
</evidence>
<dbReference type="GO" id="GO:0003723">
    <property type="term" value="F:RNA binding"/>
    <property type="evidence" value="ECO:0007669"/>
    <property type="project" value="UniProtKB-KW"/>
</dbReference>
<sequence length="383" mass="43019">MKIFDWMQSKLTGKPRLEKPSLKFFDDEKVQQKPSKEEANEWHHGLLAIGTLGNGDLKQDQQTNPPPSPNDHLHDFTPEEATHIQNELSSYLNQSNSAALLELEKAPNKFLSNQSSLKPEITSTDNVDCDELPKENMSRFQRSSSVVLSRGKDVCLDNTNSTIGKKSLSFLLKKVFVCSSGFAPAAAAPGLRDPVPESRMEKILRAILHKNIYPQSSSTSTMSMKKYLENSNPKSAKAKWDKTDSECKHLNMIKTWIKKANAIGEGLRVLLVAVSKKLLVLLRDGRKLLGLLRSFDQFANVVLEGACERVIVGDLYCDIPLGLYVIRGENVVLIGELELDKEELPPHMTLVREAEIKRAQKAERDATDLKGSMRKRMEFLDFD</sequence>
<dbReference type="PANTHER" id="PTHR34045">
    <property type="entry name" value="OS03G0406300 PROTEIN"/>
    <property type="match status" value="1"/>
</dbReference>
<dbReference type="GO" id="GO:0042538">
    <property type="term" value="P:hyperosmotic salinity response"/>
    <property type="evidence" value="ECO:0007669"/>
    <property type="project" value="UniProtKB-ARBA"/>
</dbReference>
<dbReference type="InterPro" id="IPR047575">
    <property type="entry name" value="Sm"/>
</dbReference>
<organism evidence="12 13">
    <name type="scientific">Malus domestica</name>
    <name type="common">Apple</name>
    <name type="synonym">Pyrus malus</name>
    <dbReference type="NCBI Taxonomy" id="3750"/>
    <lineage>
        <taxon>Eukaryota</taxon>
        <taxon>Viridiplantae</taxon>
        <taxon>Streptophyta</taxon>
        <taxon>Embryophyta</taxon>
        <taxon>Tracheophyta</taxon>
        <taxon>Spermatophyta</taxon>
        <taxon>Magnoliopsida</taxon>
        <taxon>eudicotyledons</taxon>
        <taxon>Gunneridae</taxon>
        <taxon>Pentapetalae</taxon>
        <taxon>rosids</taxon>
        <taxon>fabids</taxon>
        <taxon>Rosales</taxon>
        <taxon>Rosaceae</taxon>
        <taxon>Amygdaloideae</taxon>
        <taxon>Maleae</taxon>
        <taxon>Malus</taxon>
    </lineage>
</organism>
<evidence type="ECO:0000256" key="3">
    <source>
        <dbReference type="ARBA" id="ARBA00022490"/>
    </source>
</evidence>
<dbReference type="SUPFAM" id="SSF50182">
    <property type="entry name" value="Sm-like ribonucleoproteins"/>
    <property type="match status" value="1"/>
</dbReference>
<dbReference type="InterPro" id="IPR001163">
    <property type="entry name" value="Sm_dom_euk/arc"/>
</dbReference>
<evidence type="ECO:0000256" key="8">
    <source>
        <dbReference type="ARBA" id="ARBA00024198"/>
    </source>
</evidence>
<comment type="subcellular location">
    <subcellularLocation>
        <location evidence="1">Cytoplasm</location>
        <location evidence="1">P-body</location>
    </subcellularLocation>
</comment>
<dbReference type="FunFam" id="2.30.30.100:FF:000029">
    <property type="entry name" value="U6 snRNA-associated Sm-like protein LSm1"/>
    <property type="match status" value="1"/>
</dbReference>
<dbReference type="AlphaFoldDB" id="A0A498KKN8"/>
<dbReference type="GO" id="GO:0009630">
    <property type="term" value="P:gravitropism"/>
    <property type="evidence" value="ECO:0007669"/>
    <property type="project" value="InterPro"/>
</dbReference>
<evidence type="ECO:0000256" key="7">
    <source>
        <dbReference type="ARBA" id="ARBA00023274"/>
    </source>
</evidence>
<evidence type="ECO:0000256" key="2">
    <source>
        <dbReference type="ARBA" id="ARBA00006850"/>
    </source>
</evidence>
<feature type="region of interest" description="Disordered" evidence="10">
    <location>
        <begin position="51"/>
        <end position="76"/>
    </location>
</feature>
<comment type="similarity">
    <text evidence="2">Belongs to the snRNP Sm proteins family.</text>
</comment>
<comment type="function">
    <text evidence="9">Component of the cytoplasmic LSM1-LSM7 complex which is involved in mRNA degradation by promoting decapping and leading to accurate 5'-3' mRNA decay. LSM1A and LSM1B are essential for the formation of the cytoplasmic LSM1-LSM7 complex which regulates developmental gene expression by the decapping of specific development-related transcripts. Required for P-body formation during heat stress.</text>
</comment>
<dbReference type="GO" id="GO:0040008">
    <property type="term" value="P:regulation of growth"/>
    <property type="evidence" value="ECO:0007669"/>
    <property type="project" value="InterPro"/>
</dbReference>
<dbReference type="GO" id="GO:1990904">
    <property type="term" value="C:ribonucleoprotein complex"/>
    <property type="evidence" value="ECO:0007669"/>
    <property type="project" value="UniProtKB-KW"/>
</dbReference>
<dbReference type="EMBL" id="RDQH01000328">
    <property type="protein sequence ID" value="RXI06192.1"/>
    <property type="molecule type" value="Genomic_DNA"/>
</dbReference>
<dbReference type="InterPro" id="IPR010920">
    <property type="entry name" value="LSM_dom_sf"/>
</dbReference>
<dbReference type="InterPro" id="IPR034104">
    <property type="entry name" value="Lsm1"/>
</dbReference>
<evidence type="ECO:0000256" key="5">
    <source>
        <dbReference type="ARBA" id="ARBA00022664"/>
    </source>
</evidence>
<feature type="domain" description="Sm" evidence="11">
    <location>
        <begin position="265"/>
        <end position="340"/>
    </location>
</feature>
<evidence type="ECO:0000256" key="6">
    <source>
        <dbReference type="ARBA" id="ARBA00022884"/>
    </source>
</evidence>
<evidence type="ECO:0000256" key="4">
    <source>
        <dbReference type="ARBA" id="ARBA00022604"/>
    </source>
</evidence>
<dbReference type="SMART" id="SM00651">
    <property type="entry name" value="Sm"/>
    <property type="match status" value="1"/>
</dbReference>
<comment type="similarity">
    <text evidence="8">Belongs to the LAZY family.</text>
</comment>
<evidence type="ECO:0000256" key="1">
    <source>
        <dbReference type="ARBA" id="ARBA00004201"/>
    </source>
</evidence>
<dbReference type="GO" id="GO:0006397">
    <property type="term" value="P:mRNA processing"/>
    <property type="evidence" value="ECO:0007669"/>
    <property type="project" value="UniProtKB-KW"/>
</dbReference>
<dbReference type="Proteomes" id="UP000290289">
    <property type="component" value="Chromosome 2"/>
</dbReference>
<evidence type="ECO:0000259" key="11">
    <source>
        <dbReference type="PROSITE" id="PS52002"/>
    </source>
</evidence>
<gene>
    <name evidence="12" type="ORF">DVH24_018234</name>
</gene>
<dbReference type="PANTHER" id="PTHR34045:SF3">
    <property type="entry name" value="PROTEIN LAZY 4"/>
    <property type="match status" value="1"/>
</dbReference>
<keyword evidence="4" id="KW-0341">Growth regulation</keyword>
<keyword evidence="6" id="KW-0694">RNA-binding</keyword>
<dbReference type="GO" id="GO:0000956">
    <property type="term" value="P:nuclear-transcribed mRNA catabolic process"/>
    <property type="evidence" value="ECO:0007669"/>
    <property type="project" value="InterPro"/>
</dbReference>
<dbReference type="CDD" id="cd01728">
    <property type="entry name" value="LSm1"/>
    <property type="match status" value="1"/>
</dbReference>
<dbReference type="InterPro" id="IPR044683">
    <property type="entry name" value="LAZY"/>
</dbReference>
<comment type="caution">
    <text evidence="12">The sequence shown here is derived from an EMBL/GenBank/DDBJ whole genome shotgun (WGS) entry which is preliminary data.</text>
</comment>
<dbReference type="Pfam" id="PF01423">
    <property type="entry name" value="LSM"/>
    <property type="match status" value="1"/>
</dbReference>
<protein>
    <recommendedName>
        <fullName evidence="11">Sm domain-containing protein</fullName>
    </recommendedName>
</protein>
<dbReference type="Gene3D" id="2.30.30.100">
    <property type="match status" value="1"/>
</dbReference>